<dbReference type="Pfam" id="PF06742">
    <property type="entry name" value="DUF1214"/>
    <property type="match status" value="1"/>
</dbReference>
<name>D5SM22_STRCL</name>
<protein>
    <submittedName>
        <fullName evidence="3">DUF1214 domain-containing protein</fullName>
    </submittedName>
</protein>
<dbReference type="GeneID" id="93734533"/>
<sequence>MDGPAFFTRLKTLLTATPPSPPDAVTTGQNTIATWTQPPTTNGWNLTTTDIGTYGTDYGQRAYIALTALGANLPNDALYPSTAASADAGPHTLAFPADQLPPVNAFWSLTAYDEQGFLITNTPGVYSIGHRTPTPVPNADGSLTLHIQYEKPADSVPTANWLPINSTGTFTLMLRLYAPQADQIIPTAIWTPPPLTPATGTSRTGAPGTTAATGPGADGAQSVSP</sequence>
<dbReference type="Proteomes" id="UP000002357">
    <property type="component" value="Plasmid pSCL4"/>
</dbReference>
<evidence type="ECO:0000259" key="2">
    <source>
        <dbReference type="Pfam" id="PF06742"/>
    </source>
</evidence>
<dbReference type="OrthoDB" id="40820at2"/>
<dbReference type="PANTHER" id="PTHR36509:SF2">
    <property type="entry name" value="BLL3101 PROTEIN"/>
    <property type="match status" value="1"/>
</dbReference>
<dbReference type="Gene3D" id="2.60.120.600">
    <property type="entry name" value="Domain of unknown function DUF1214, C-terminal domain"/>
    <property type="match status" value="1"/>
</dbReference>
<feature type="compositionally biased region" description="Low complexity" evidence="1">
    <location>
        <begin position="197"/>
        <end position="225"/>
    </location>
</feature>
<organism evidence="3 4">
    <name type="scientific">Streptomyces clavuligerus</name>
    <dbReference type="NCBI Taxonomy" id="1901"/>
    <lineage>
        <taxon>Bacteria</taxon>
        <taxon>Bacillati</taxon>
        <taxon>Actinomycetota</taxon>
        <taxon>Actinomycetes</taxon>
        <taxon>Kitasatosporales</taxon>
        <taxon>Streptomycetaceae</taxon>
        <taxon>Streptomyces</taxon>
    </lineage>
</organism>
<proteinExistence type="predicted"/>
<reference evidence="3 4" key="1">
    <citation type="journal article" date="2010" name="Genome Biol. Evol.">
        <title>The sequence of a 1.8-mb bacterial linear plasmid reveals a rich evolutionary reservoir of secondary metabolic pathways.</title>
        <authorList>
            <person name="Medema M.H."/>
            <person name="Trefzer A."/>
            <person name="Kovalchuk A."/>
            <person name="van den Berg M."/>
            <person name="Mueller U."/>
            <person name="Heijne W."/>
            <person name="Wu L."/>
            <person name="Alam M.T."/>
            <person name="Ronning C.M."/>
            <person name="Nierman W.C."/>
            <person name="Bovenberg R.A.L."/>
            <person name="Breitling R."/>
            <person name="Takano E."/>
        </authorList>
    </citation>
    <scope>NUCLEOTIDE SEQUENCE [LARGE SCALE GENOMIC DNA]</scope>
    <source>
        <strain evidence="4">ATCC 27064 / DSM 738 / JCM 4710 / NBRC 13307 / NCIMB 12785 / NRRL 3585 / VKM Ac-602</strain>
        <plasmid evidence="3">pSCL4</plasmid>
    </source>
</reference>
<gene>
    <name evidence="3" type="ORF">SCLAV_p1483</name>
</gene>
<keyword evidence="3" id="KW-0614">Plasmid</keyword>
<evidence type="ECO:0000313" key="3">
    <source>
        <dbReference type="EMBL" id="EFG04965.2"/>
    </source>
</evidence>
<dbReference type="EMBL" id="CM000914">
    <property type="protein sequence ID" value="EFG04965.2"/>
    <property type="molecule type" value="Genomic_DNA"/>
</dbReference>
<accession>D5SM22</accession>
<dbReference type="AlphaFoldDB" id="D5SM22"/>
<dbReference type="InterPro" id="IPR037049">
    <property type="entry name" value="DUF1214_C_sf"/>
</dbReference>
<dbReference type="eggNOG" id="COG5361">
    <property type="taxonomic scope" value="Bacteria"/>
</dbReference>
<feature type="domain" description="DUF1214" evidence="2">
    <location>
        <begin position="91"/>
        <end position="180"/>
    </location>
</feature>
<geneLocation type="plasmid" evidence="3 4">
    <name>pSCL4</name>
</geneLocation>
<dbReference type="RefSeq" id="WP_003963727.1">
    <property type="nucleotide sequence ID" value="NZ_CM000914.1"/>
</dbReference>
<dbReference type="PANTHER" id="PTHR36509">
    <property type="entry name" value="BLL3101 PROTEIN"/>
    <property type="match status" value="1"/>
</dbReference>
<evidence type="ECO:0000313" key="4">
    <source>
        <dbReference type="Proteomes" id="UP000002357"/>
    </source>
</evidence>
<feature type="region of interest" description="Disordered" evidence="1">
    <location>
        <begin position="193"/>
        <end position="225"/>
    </location>
</feature>
<dbReference type="SUPFAM" id="SSF160935">
    <property type="entry name" value="VPA0735-like"/>
    <property type="match status" value="1"/>
</dbReference>
<dbReference type="InterPro" id="IPR010621">
    <property type="entry name" value="DUF1214"/>
</dbReference>
<evidence type="ECO:0000256" key="1">
    <source>
        <dbReference type="SAM" id="MobiDB-lite"/>
    </source>
</evidence>
<keyword evidence="4" id="KW-1185">Reference proteome</keyword>